<dbReference type="PANTHER" id="PTHR40039:SF1">
    <property type="entry name" value="PROTEIN DLTD"/>
    <property type="match status" value="1"/>
</dbReference>
<accession>A0A3E3K058</accession>
<evidence type="ECO:0000313" key="2">
    <source>
        <dbReference type="Proteomes" id="UP000261080"/>
    </source>
</evidence>
<dbReference type="InterPro" id="IPR023896">
    <property type="entry name" value="LTA_DltD"/>
</dbReference>
<dbReference type="PANTHER" id="PTHR40039">
    <property type="entry name" value="PROTEIN DLTD"/>
    <property type="match status" value="1"/>
</dbReference>
<evidence type="ECO:0000313" key="1">
    <source>
        <dbReference type="EMBL" id="RGE85433.1"/>
    </source>
</evidence>
<comment type="caution">
    <text evidence="1">The sequence shown here is derived from an EMBL/GenBank/DDBJ whole genome shotgun (WGS) entry which is preliminary data.</text>
</comment>
<dbReference type="GeneID" id="97194430"/>
<gene>
    <name evidence="1" type="primary">dltD</name>
    <name evidence="1" type="ORF">DW016_13030</name>
</gene>
<name>A0A3E3K058_9FIRM</name>
<dbReference type="Proteomes" id="UP000261080">
    <property type="component" value="Unassembled WGS sequence"/>
</dbReference>
<dbReference type="InterPro" id="IPR036514">
    <property type="entry name" value="SGNH_hydro_sf"/>
</dbReference>
<dbReference type="OrthoDB" id="9808272at2"/>
<dbReference type="InterPro" id="IPR006998">
    <property type="entry name" value="DltD"/>
</dbReference>
<organism evidence="1 2">
    <name type="scientific">Sellimonas intestinalis</name>
    <dbReference type="NCBI Taxonomy" id="1653434"/>
    <lineage>
        <taxon>Bacteria</taxon>
        <taxon>Bacillati</taxon>
        <taxon>Bacillota</taxon>
        <taxon>Clostridia</taxon>
        <taxon>Lachnospirales</taxon>
        <taxon>Lachnospiraceae</taxon>
        <taxon>Sellimonas</taxon>
    </lineage>
</organism>
<dbReference type="RefSeq" id="WP_048621232.1">
    <property type="nucleotide sequence ID" value="NZ_BAABYU010000001.1"/>
</dbReference>
<dbReference type="EMBL" id="QVLX01000008">
    <property type="protein sequence ID" value="RGE85433.1"/>
    <property type="molecule type" value="Genomic_DNA"/>
</dbReference>
<dbReference type="SUPFAM" id="SSF52266">
    <property type="entry name" value="SGNH hydrolase"/>
    <property type="match status" value="1"/>
</dbReference>
<keyword evidence="2" id="KW-1185">Reference proteome</keyword>
<protein>
    <submittedName>
        <fullName evidence="1">D-alanyl-lipoteichoic acid biosynthesis protein DltD</fullName>
    </submittedName>
</protein>
<reference evidence="1 2" key="1">
    <citation type="submission" date="2018-08" db="EMBL/GenBank/DDBJ databases">
        <title>A genome reference for cultivated species of the human gut microbiota.</title>
        <authorList>
            <person name="Zou Y."/>
            <person name="Xue W."/>
            <person name="Luo G."/>
        </authorList>
    </citation>
    <scope>NUCLEOTIDE SEQUENCE [LARGE SCALE GENOMIC DNA]</scope>
    <source>
        <strain evidence="1 2">AF37-2AT</strain>
    </source>
</reference>
<sequence>MKRLLAFFLALLLALTSAVGLHFLAESRIHVDSNAFASWSGDGKFQAREAILQNLTEDTILTFGSSEFQHGVKTPYHPAKVFQNTKFQMMLIGAGFYQSLSHAITLASLGDEVQKKEAILFLSPQWFRKSGVQPEAFASRFSDSHYIAMLKNKHLSPKVKDYMIRRSQELLSVDPSMQNRIAQYNRILYTGDASLFDRVNYRIFTRFMEEKELQTTMMQLIKDRIVRKSSGSKTSDTPDFVSLIDQSIKDGDKHNQGNPFYMDDNVYKRLIRPSLKKKKNQSVNGSYSTSPEYEDLSCFLDVCEDLGIRPMLVMLPVNGYWYDYTGFPKEARADYYKKIRTIAKKYHASLLDYSDQEYTKYFFEDGVHIGKKGWAVINEDLYHFYQGHEKE</sequence>
<proteinExistence type="predicted"/>
<dbReference type="NCBIfam" id="TIGR04092">
    <property type="entry name" value="LTA_DltD"/>
    <property type="match status" value="1"/>
</dbReference>
<dbReference type="Pfam" id="PF04914">
    <property type="entry name" value="DltD"/>
    <property type="match status" value="1"/>
</dbReference>
<dbReference type="AlphaFoldDB" id="A0A3E3K058"/>
<dbReference type="Gene3D" id="3.40.50.1110">
    <property type="entry name" value="SGNH hydrolase"/>
    <property type="match status" value="1"/>
</dbReference>